<dbReference type="RefSeq" id="WP_204845704.1">
    <property type="nucleotide sequence ID" value="NZ_JAFBCL010000001.1"/>
</dbReference>
<proteinExistence type="predicted"/>
<dbReference type="EMBL" id="CP072788">
    <property type="protein sequence ID" value="QTR03394.1"/>
    <property type="molecule type" value="Genomic_DNA"/>
</dbReference>
<gene>
    <name evidence="2" type="ORF">J7S33_31540</name>
    <name evidence="1" type="ORF">JOE68_006009</name>
</gene>
<keyword evidence="4" id="KW-1185">Reference proteome</keyword>
<evidence type="ECO:0000313" key="2">
    <source>
        <dbReference type="EMBL" id="QTR03394.1"/>
    </source>
</evidence>
<reference evidence="1 4" key="1">
    <citation type="submission" date="2021-01" db="EMBL/GenBank/DDBJ databases">
        <title>Sequencing the genomes of 1000 actinobacteria strains.</title>
        <authorList>
            <person name="Klenk H.-P."/>
        </authorList>
    </citation>
    <scope>NUCLEOTIDE SEQUENCE [LARGE SCALE GENOMIC DNA]</scope>
    <source>
        <strain evidence="1 4">DSM 44581</strain>
    </source>
</reference>
<sequence length="236" mass="26422">MLSPGLLRLLENWSDEIDALMALGDEEFYWEVEHAVAGQFSTEQWEPRDAPWALADAHRVLDRLSSGWFGQDRLLSPVARYVDPSDPKIGAVEAASGGRVNAEKPEKGVWTASLFPSGRTTWDRGEARFRHLGRVRCVVEFDDTRVRVHTIHSLQDFADLVLRFPVPAPDGRARVDWTAVARSYDAVHLTAKGLLTADRVPVPTDWGVAELWGWGSQSTVWFRPADLHIHVATTST</sequence>
<evidence type="ECO:0000313" key="4">
    <source>
        <dbReference type="Proteomes" id="UP001195724"/>
    </source>
</evidence>
<dbReference type="Proteomes" id="UP001195724">
    <property type="component" value="Unassembled WGS sequence"/>
</dbReference>
<dbReference type="AlphaFoldDB" id="A0A8T8I083"/>
<name>A0A8T8I083_9PSEU</name>
<accession>A0A8T8I083</accession>
<protein>
    <submittedName>
        <fullName evidence="2">Uncharacterized protein</fullName>
    </submittedName>
</protein>
<evidence type="ECO:0000313" key="1">
    <source>
        <dbReference type="EMBL" id="MBM7815144.1"/>
    </source>
</evidence>
<reference evidence="2" key="2">
    <citation type="submission" date="2021-04" db="EMBL/GenBank/DDBJ databases">
        <title>Saccharothrix algeriensis WGS.</title>
        <authorList>
            <person name="Stuskova K."/>
            <person name="Hakalova E."/>
            <person name="Tebbal A.B."/>
            <person name="Eichmeier A."/>
        </authorList>
    </citation>
    <scope>NUCLEOTIDE SEQUENCE</scope>
    <source>
        <strain evidence="2">NRRL B-24137</strain>
    </source>
</reference>
<organism evidence="2 3">
    <name type="scientific">Saccharothrix algeriensis</name>
    <dbReference type="NCBI Taxonomy" id="173560"/>
    <lineage>
        <taxon>Bacteria</taxon>
        <taxon>Bacillati</taxon>
        <taxon>Actinomycetota</taxon>
        <taxon>Actinomycetes</taxon>
        <taxon>Pseudonocardiales</taxon>
        <taxon>Pseudonocardiaceae</taxon>
        <taxon>Saccharothrix</taxon>
    </lineage>
</organism>
<evidence type="ECO:0000313" key="3">
    <source>
        <dbReference type="Proteomes" id="UP000671828"/>
    </source>
</evidence>
<dbReference type="EMBL" id="JAFBCL010000001">
    <property type="protein sequence ID" value="MBM7815144.1"/>
    <property type="molecule type" value="Genomic_DNA"/>
</dbReference>
<dbReference type="Proteomes" id="UP000671828">
    <property type="component" value="Chromosome"/>
</dbReference>